<name>A0A392SIN9_9FABA</name>
<sequence>MHGSMRISACHFSHIGFFQSGESRWITLANQGGNTAVSFGKTRYQLKNQTVIVDRSADIPQL</sequence>
<comment type="caution">
    <text evidence="1">The sequence shown here is derived from an EMBL/GenBank/DDBJ whole genome shotgun (WGS) entry which is preliminary data.</text>
</comment>
<keyword evidence="2" id="KW-1185">Reference proteome</keyword>
<dbReference type="AlphaFoldDB" id="A0A392SIN9"/>
<dbReference type="Proteomes" id="UP000265520">
    <property type="component" value="Unassembled WGS sequence"/>
</dbReference>
<evidence type="ECO:0000313" key="2">
    <source>
        <dbReference type="Proteomes" id="UP000265520"/>
    </source>
</evidence>
<reference evidence="1 2" key="1">
    <citation type="journal article" date="2018" name="Front. Plant Sci.">
        <title>Red Clover (Trifolium pratense) and Zigzag Clover (T. medium) - A Picture of Genomic Similarities and Differences.</title>
        <authorList>
            <person name="Dluhosova J."/>
            <person name="Istvanek J."/>
            <person name="Nedelnik J."/>
            <person name="Repkova J."/>
        </authorList>
    </citation>
    <scope>NUCLEOTIDE SEQUENCE [LARGE SCALE GENOMIC DNA]</scope>
    <source>
        <strain evidence="2">cv. 10/8</strain>
        <tissue evidence="1">Leaf</tissue>
    </source>
</reference>
<feature type="non-terminal residue" evidence="1">
    <location>
        <position position="62"/>
    </location>
</feature>
<dbReference type="EMBL" id="LXQA010384949">
    <property type="protein sequence ID" value="MCI48312.1"/>
    <property type="molecule type" value="Genomic_DNA"/>
</dbReference>
<proteinExistence type="predicted"/>
<evidence type="ECO:0000313" key="1">
    <source>
        <dbReference type="EMBL" id="MCI48312.1"/>
    </source>
</evidence>
<accession>A0A392SIN9</accession>
<organism evidence="1 2">
    <name type="scientific">Trifolium medium</name>
    <dbReference type="NCBI Taxonomy" id="97028"/>
    <lineage>
        <taxon>Eukaryota</taxon>
        <taxon>Viridiplantae</taxon>
        <taxon>Streptophyta</taxon>
        <taxon>Embryophyta</taxon>
        <taxon>Tracheophyta</taxon>
        <taxon>Spermatophyta</taxon>
        <taxon>Magnoliopsida</taxon>
        <taxon>eudicotyledons</taxon>
        <taxon>Gunneridae</taxon>
        <taxon>Pentapetalae</taxon>
        <taxon>rosids</taxon>
        <taxon>fabids</taxon>
        <taxon>Fabales</taxon>
        <taxon>Fabaceae</taxon>
        <taxon>Papilionoideae</taxon>
        <taxon>50 kb inversion clade</taxon>
        <taxon>NPAAA clade</taxon>
        <taxon>Hologalegina</taxon>
        <taxon>IRL clade</taxon>
        <taxon>Trifolieae</taxon>
        <taxon>Trifolium</taxon>
    </lineage>
</organism>
<protein>
    <submittedName>
        <fullName evidence="1">Uncharacterized protein</fullName>
    </submittedName>
</protein>